<dbReference type="Pfam" id="PF01609">
    <property type="entry name" value="DDE_Tnp_1"/>
    <property type="match status" value="1"/>
</dbReference>
<dbReference type="KEGG" id="mcj:MCON_0042"/>
<evidence type="ECO:0000313" key="2">
    <source>
        <dbReference type="EMBL" id="AEB66964.1"/>
    </source>
</evidence>
<evidence type="ECO:0000259" key="1">
    <source>
        <dbReference type="Pfam" id="PF01609"/>
    </source>
</evidence>
<dbReference type="PANTHER" id="PTHR34614">
    <property type="match status" value="1"/>
</dbReference>
<dbReference type="GO" id="GO:0004803">
    <property type="term" value="F:transposase activity"/>
    <property type="evidence" value="ECO:0007669"/>
    <property type="project" value="InterPro"/>
</dbReference>
<proteinExistence type="predicted"/>
<dbReference type="EMBL" id="CP002565">
    <property type="protein sequence ID" value="AEB66964.1"/>
    <property type="molecule type" value="Genomic_DNA"/>
</dbReference>
<dbReference type="Proteomes" id="UP000007807">
    <property type="component" value="Chromosome"/>
</dbReference>
<gene>
    <name evidence="2" type="ordered locus">MCON_0042</name>
</gene>
<dbReference type="GO" id="GO:0003677">
    <property type="term" value="F:DNA binding"/>
    <property type="evidence" value="ECO:0007669"/>
    <property type="project" value="InterPro"/>
</dbReference>
<dbReference type="STRING" id="990316.MCON_0042"/>
<dbReference type="InterPro" id="IPR002559">
    <property type="entry name" value="Transposase_11"/>
</dbReference>
<reference evidence="2 3" key="1">
    <citation type="journal article" date="2011" name="J. Bacteriol.">
        <title>Complete genome sequence of Methanosaeta concilii, a specialist in aceticlastic methanogenesis.</title>
        <authorList>
            <person name="Barber R.D."/>
            <person name="Zhang L."/>
            <person name="Harnack M."/>
            <person name="Olson M.V."/>
            <person name="Kaul R."/>
            <person name="Ingram-Smith C."/>
            <person name="Smith K.S."/>
        </authorList>
    </citation>
    <scope>NUCLEOTIDE SEQUENCE [LARGE SCALE GENOMIC DNA]</scope>
    <source>
        <strain evidence="3">ATCC 5969 / DSM 3671 / JCM 10134 / NBRC 103675 / OCM 69 / GP-6</strain>
    </source>
</reference>
<dbReference type="SUPFAM" id="SSF53098">
    <property type="entry name" value="Ribonuclease H-like"/>
    <property type="match status" value="1"/>
</dbReference>
<dbReference type="InterPro" id="IPR047654">
    <property type="entry name" value="IS1634_transpos"/>
</dbReference>
<evidence type="ECO:0000313" key="3">
    <source>
        <dbReference type="Proteomes" id="UP000007807"/>
    </source>
</evidence>
<dbReference type="InterPro" id="IPR012337">
    <property type="entry name" value="RNaseH-like_sf"/>
</dbReference>
<sequence>MPATVAEAQELLSSNLNMIPGSDPRYAFYATDINYGGVPQRAVVVWSKEMNERNEKTFERKIEKETIEAGKDLKKLMRKKFACIPDADNDLRLWQSSHPHHLLDNVRVVPVMEKAEKKRGRPKKDELLTASYMIQGEIKLNEEALIEARKNLGRFVLASNQVDLDPEVMLNYYKGQQAVERGFRFLKDKSFHVSEVYLKKEERIEALCMIMVLSLLIYSFAEWKLRQELKKTGQTVPNQLNKPTQRPTMRWVFEIFMGVIASAIMDGETIIKTVIHLSDPQKTILELLGSECKKYYVMG</sequence>
<dbReference type="PANTHER" id="PTHR34614:SF2">
    <property type="entry name" value="TRANSPOSASE IS4-LIKE DOMAIN-CONTAINING PROTEIN"/>
    <property type="match status" value="1"/>
</dbReference>
<feature type="domain" description="Transposase IS4-like" evidence="1">
    <location>
        <begin position="110"/>
        <end position="216"/>
    </location>
</feature>
<dbReference type="AlphaFoldDB" id="F4BTT1"/>
<dbReference type="InParanoid" id="F4BTT1"/>
<organism evidence="2 3">
    <name type="scientific">Methanothrix soehngenii (strain ATCC 5969 / DSM 3671 / JCM 10134 / NBRC 103675 / OCM 69 / GP-6)</name>
    <name type="common">Methanosaeta concilii</name>
    <dbReference type="NCBI Taxonomy" id="990316"/>
    <lineage>
        <taxon>Archaea</taxon>
        <taxon>Methanobacteriati</taxon>
        <taxon>Methanobacteriota</taxon>
        <taxon>Stenosarchaea group</taxon>
        <taxon>Methanomicrobia</taxon>
        <taxon>Methanotrichales</taxon>
        <taxon>Methanotrichaceae</taxon>
        <taxon>Methanothrix</taxon>
    </lineage>
</organism>
<protein>
    <recommendedName>
        <fullName evidence="1">Transposase IS4-like domain-containing protein</fullName>
    </recommendedName>
</protein>
<keyword evidence="3" id="KW-1185">Reference proteome</keyword>
<dbReference type="HOGENOM" id="CLU_034349_1_0_2"/>
<accession>F4BTT1</accession>
<dbReference type="GO" id="GO:0006313">
    <property type="term" value="P:DNA transposition"/>
    <property type="evidence" value="ECO:0007669"/>
    <property type="project" value="InterPro"/>
</dbReference>
<name>F4BTT1_METSG</name>
<dbReference type="NCBIfam" id="NF033559">
    <property type="entry name" value="transpos_IS1634"/>
    <property type="match status" value="1"/>
</dbReference>